<protein>
    <recommendedName>
        <fullName evidence="3">Polymerase nucleotidyl transferase domain-containing protein</fullName>
    </recommendedName>
</protein>
<sequence>MTLLYSTLATLAYHDIFDYPLTLSEVRHLLVGKKATQAPVGQELARLVKAKKIGAKDGYFYLKGRAKTVNLRKQRSRWSKAKLKRASFFAQILKVIPTIKLVAISGALAMKNCHKDDDIDLVLITSAGSLWTTRFFANILLLPFKRDPRGQKIANRACLNVFIDESDLKIRPQNLYFAHEICQMKPLWDRDGTYSRFIQANSWVKKYLPNWQPNRVTSAKLQVPSYKSNQFITYHLALITERTLRSFQLAYMKSKITTEKIGKHQLFFHPQDTEKWVMGKYQIRLKRLSGN</sequence>
<proteinExistence type="predicted"/>
<gene>
    <name evidence="1" type="ORF">A2693_01670</name>
</gene>
<reference evidence="1 2" key="1">
    <citation type="journal article" date="2016" name="Nat. Commun.">
        <title>Thousands of microbial genomes shed light on interconnected biogeochemical processes in an aquifer system.</title>
        <authorList>
            <person name="Anantharaman K."/>
            <person name="Brown C.T."/>
            <person name="Hug L.A."/>
            <person name="Sharon I."/>
            <person name="Castelle C.J."/>
            <person name="Probst A.J."/>
            <person name="Thomas B.C."/>
            <person name="Singh A."/>
            <person name="Wilkins M.J."/>
            <person name="Karaoz U."/>
            <person name="Brodie E.L."/>
            <person name="Williams K.H."/>
            <person name="Hubbard S.S."/>
            <person name="Banfield J.F."/>
        </authorList>
    </citation>
    <scope>NUCLEOTIDE SEQUENCE [LARGE SCALE GENOMIC DNA]</scope>
</reference>
<dbReference type="Proteomes" id="UP000178577">
    <property type="component" value="Unassembled WGS sequence"/>
</dbReference>
<evidence type="ECO:0000313" key="2">
    <source>
        <dbReference type="Proteomes" id="UP000178577"/>
    </source>
</evidence>
<organism evidence="1 2">
    <name type="scientific">Candidatus Curtissbacteria bacterium RIFCSPHIGHO2_01_FULL_40_12</name>
    <dbReference type="NCBI Taxonomy" id="1797710"/>
    <lineage>
        <taxon>Bacteria</taxon>
        <taxon>Candidatus Curtissiibacteriota</taxon>
    </lineage>
</organism>
<evidence type="ECO:0000313" key="1">
    <source>
        <dbReference type="EMBL" id="OGD87641.1"/>
    </source>
</evidence>
<comment type="caution">
    <text evidence="1">The sequence shown here is derived from an EMBL/GenBank/DDBJ whole genome shotgun (WGS) entry which is preliminary data.</text>
</comment>
<name>A0A1F5G725_9BACT</name>
<dbReference type="EMBL" id="MFAY01000056">
    <property type="protein sequence ID" value="OGD87641.1"/>
    <property type="molecule type" value="Genomic_DNA"/>
</dbReference>
<dbReference type="AlphaFoldDB" id="A0A1F5G725"/>
<accession>A0A1F5G725</accession>
<evidence type="ECO:0008006" key="3">
    <source>
        <dbReference type="Google" id="ProtNLM"/>
    </source>
</evidence>